<dbReference type="Pfam" id="PF04005">
    <property type="entry name" value="Hus1"/>
    <property type="match status" value="1"/>
</dbReference>
<dbReference type="AlphaFoldDB" id="A0AAD9GHV2"/>
<protein>
    <recommendedName>
        <fullName evidence="4">Checkpoint protein</fullName>
    </recommendedName>
</protein>
<gene>
    <name evidence="2" type="ORF">X943_001713</name>
</gene>
<reference evidence="2" key="2">
    <citation type="submission" date="2021-05" db="EMBL/GenBank/DDBJ databases">
        <authorList>
            <person name="Pain A."/>
        </authorList>
    </citation>
    <scope>NUCLEOTIDE SEQUENCE</scope>
    <source>
        <strain evidence="2">1802A</strain>
    </source>
</reference>
<proteinExistence type="predicted"/>
<dbReference type="GO" id="GO:0030896">
    <property type="term" value="C:checkpoint clamp complex"/>
    <property type="evidence" value="ECO:0007669"/>
    <property type="project" value="InterPro"/>
</dbReference>
<dbReference type="Gene3D" id="3.70.10.10">
    <property type="match status" value="1"/>
</dbReference>
<dbReference type="Proteomes" id="UP001195914">
    <property type="component" value="Unassembled WGS sequence"/>
</dbReference>
<name>A0AAD9GHV2_BABDI</name>
<evidence type="ECO:0008006" key="4">
    <source>
        <dbReference type="Google" id="ProtNLM"/>
    </source>
</evidence>
<evidence type="ECO:0000313" key="3">
    <source>
        <dbReference type="Proteomes" id="UP001195914"/>
    </source>
</evidence>
<feature type="compositionally biased region" description="Basic and acidic residues" evidence="1">
    <location>
        <begin position="216"/>
        <end position="238"/>
    </location>
</feature>
<dbReference type="InterPro" id="IPR007150">
    <property type="entry name" value="HUS1/Mec3"/>
</dbReference>
<evidence type="ECO:0000313" key="2">
    <source>
        <dbReference type="EMBL" id="KAK1938491.1"/>
    </source>
</evidence>
<evidence type="ECO:0000256" key="1">
    <source>
        <dbReference type="SAM" id="MobiDB-lite"/>
    </source>
</evidence>
<organism evidence="2 3">
    <name type="scientific">Babesia divergens</name>
    <dbReference type="NCBI Taxonomy" id="32595"/>
    <lineage>
        <taxon>Eukaryota</taxon>
        <taxon>Sar</taxon>
        <taxon>Alveolata</taxon>
        <taxon>Apicomplexa</taxon>
        <taxon>Aconoidasida</taxon>
        <taxon>Piroplasmida</taxon>
        <taxon>Babesiidae</taxon>
        <taxon>Babesia</taxon>
    </lineage>
</organism>
<keyword evidence="3" id="KW-1185">Reference proteome</keyword>
<sequence>MKFRGEFIIENLHHFVGCLLSLNKLAVEDAESMNSVIRITDKKVSVVTKTTLSSEAILEIYTVGHEKSQKAKNVQEELFHSPYTLEAKEDGAIALNVSVNSLYETLSAAVTSEHAVLKLKRDNDGETSLSVTFPDPEYPSISIVLDISISPLEEYDNKRSLIPEIPPCHCNVGLTKFQSIICFLESAARIGNDFVEFEIVRMRPYIFKTQQEGEGDAEKITKEQQLTRKTEGSAETKIKSGNSEETVTTKKGNSAEVKVEQKGEATEYTDNVHADNECMHHSILLKLRSPGVLADMETIYSGMQSFSSHINAKPDLNIPEYPKTLLRTDVVYTICRNAADSIIYNKHEALLVIAIPDDYLKTDWTYFIFSVVALDSCQMVFMIQNESPDAE</sequence>
<reference evidence="2" key="1">
    <citation type="journal article" date="2014" name="Nucleic Acids Res.">
        <title>The evolutionary dynamics of variant antigen genes in Babesia reveal a history of genomic innovation underlying host-parasite interaction.</title>
        <authorList>
            <person name="Jackson A.P."/>
            <person name="Otto T.D."/>
            <person name="Darby A."/>
            <person name="Ramaprasad A."/>
            <person name="Xia D."/>
            <person name="Echaide I.E."/>
            <person name="Farber M."/>
            <person name="Gahlot S."/>
            <person name="Gamble J."/>
            <person name="Gupta D."/>
            <person name="Gupta Y."/>
            <person name="Jackson L."/>
            <person name="Malandrin L."/>
            <person name="Malas T.B."/>
            <person name="Moussa E."/>
            <person name="Nair M."/>
            <person name="Reid A.J."/>
            <person name="Sanders M."/>
            <person name="Sharma J."/>
            <person name="Tracey A."/>
            <person name="Quail M.A."/>
            <person name="Weir W."/>
            <person name="Wastling J.M."/>
            <person name="Hall N."/>
            <person name="Willadsen P."/>
            <person name="Lingelbach K."/>
            <person name="Shiels B."/>
            <person name="Tait A."/>
            <person name="Berriman M."/>
            <person name="Allred D.R."/>
            <person name="Pain A."/>
        </authorList>
    </citation>
    <scope>NUCLEOTIDE SEQUENCE</scope>
    <source>
        <strain evidence="2">1802A</strain>
    </source>
</reference>
<feature type="region of interest" description="Disordered" evidence="1">
    <location>
        <begin position="212"/>
        <end position="255"/>
    </location>
</feature>
<dbReference type="GO" id="GO:0000077">
    <property type="term" value="P:DNA damage checkpoint signaling"/>
    <property type="evidence" value="ECO:0007669"/>
    <property type="project" value="InterPro"/>
</dbReference>
<feature type="compositionally biased region" description="Polar residues" evidence="1">
    <location>
        <begin position="239"/>
        <end position="252"/>
    </location>
</feature>
<comment type="caution">
    <text evidence="2">The sequence shown here is derived from an EMBL/GenBank/DDBJ whole genome shotgun (WGS) entry which is preliminary data.</text>
</comment>
<dbReference type="EMBL" id="JAHBMH010000024">
    <property type="protein sequence ID" value="KAK1938491.1"/>
    <property type="molecule type" value="Genomic_DNA"/>
</dbReference>
<accession>A0AAD9GHV2</accession>